<dbReference type="Proteomes" id="UP001319200">
    <property type="component" value="Unassembled WGS sequence"/>
</dbReference>
<evidence type="ECO:0000313" key="2">
    <source>
        <dbReference type="Proteomes" id="UP001319200"/>
    </source>
</evidence>
<dbReference type="AlphaFoldDB" id="A0AAP2GMH4"/>
<evidence type="ECO:0000313" key="1">
    <source>
        <dbReference type="EMBL" id="MBT1701274.1"/>
    </source>
</evidence>
<gene>
    <name evidence="1" type="ORF">KK083_30560</name>
</gene>
<sequence>MAEPLKNMYNAAFFEKLCPILRRTIPQFDCRDFTYRVFNNSWPDLELKERVRHITLALHHFLPKDFNTAAILLVELSRQLRKNDVREQGFETIFIPDYIHVYGEAHPEASLAAIEEITKLVSAEFAIRPFLLRYPDITLRKMTDWSKHTDANVRRLASEGCRPRLPWAMGIPALKKDPSAILPILENLKADPSEYVRRSVANNLNDIAKDHPQLVLKIVKRWQGTSPDTDWIIKHGCRTLLKKGDVHALNLHGFNPNSRSEVLAFTLPKTKVKIGDSLDFTFDFVNHEKKATSFRLEYAIDYLTSTGKTSRKIFKITETDFVPGKPVNIRRKQSFKNFTTRKHFKGKHHLTILANGKKLAAKEFMVF</sequence>
<proteinExistence type="predicted"/>
<comment type="caution">
    <text evidence="1">The sequence shown here is derived from an EMBL/GenBank/DDBJ whole genome shotgun (WGS) entry which is preliminary data.</text>
</comment>
<accession>A0AAP2GMH4</accession>
<dbReference type="RefSeq" id="WP_254169957.1">
    <property type="nucleotide sequence ID" value="NZ_JAHESF010000063.1"/>
</dbReference>
<dbReference type="InterPro" id="IPR021133">
    <property type="entry name" value="HEAT_type_2"/>
</dbReference>
<dbReference type="InterPro" id="IPR014825">
    <property type="entry name" value="DNA_alkylation"/>
</dbReference>
<reference evidence="1 2" key="1">
    <citation type="submission" date="2021-05" db="EMBL/GenBank/DDBJ databases">
        <title>A Polyphasic approach of four new species of the genus Ohtaekwangia: Ohtaekwangia histidinii sp. nov., Ohtaekwangia cretensis sp. nov., Ohtaekwangia indiensis sp. nov., Ohtaekwangia reichenbachii sp. nov. from diverse environment.</title>
        <authorList>
            <person name="Octaviana S."/>
        </authorList>
    </citation>
    <scope>NUCLEOTIDE SEQUENCE [LARGE SCALE GENOMIC DNA]</scope>
    <source>
        <strain evidence="1 2">PWU4</strain>
    </source>
</reference>
<dbReference type="EMBL" id="JAHESF010000063">
    <property type="protein sequence ID" value="MBT1701274.1"/>
    <property type="molecule type" value="Genomic_DNA"/>
</dbReference>
<dbReference type="SUPFAM" id="SSF48371">
    <property type="entry name" value="ARM repeat"/>
    <property type="match status" value="1"/>
</dbReference>
<dbReference type="PROSITE" id="PS50077">
    <property type="entry name" value="HEAT_REPEAT"/>
    <property type="match status" value="1"/>
</dbReference>
<dbReference type="Pfam" id="PF08713">
    <property type="entry name" value="DNA_alkylation"/>
    <property type="match status" value="1"/>
</dbReference>
<keyword evidence="2" id="KW-1185">Reference proteome</keyword>
<dbReference type="Gene3D" id="1.25.40.290">
    <property type="entry name" value="ARM repeat domains"/>
    <property type="match status" value="1"/>
</dbReference>
<organism evidence="1 2">
    <name type="scientific">Chryseosolibacter histidini</name>
    <dbReference type="NCBI Taxonomy" id="2782349"/>
    <lineage>
        <taxon>Bacteria</taxon>
        <taxon>Pseudomonadati</taxon>
        <taxon>Bacteroidota</taxon>
        <taxon>Cytophagia</taxon>
        <taxon>Cytophagales</taxon>
        <taxon>Chryseotaleaceae</taxon>
        <taxon>Chryseosolibacter</taxon>
    </lineage>
</organism>
<name>A0AAP2GMH4_9BACT</name>
<protein>
    <submittedName>
        <fullName evidence="1">DNA alkylation repair protein</fullName>
    </submittedName>
</protein>
<dbReference type="InterPro" id="IPR016024">
    <property type="entry name" value="ARM-type_fold"/>
</dbReference>